<dbReference type="Proteomes" id="UP000461585">
    <property type="component" value="Unassembled WGS sequence"/>
</dbReference>
<evidence type="ECO:0000256" key="5">
    <source>
        <dbReference type="ARBA" id="ARBA00022989"/>
    </source>
</evidence>
<dbReference type="InterPro" id="IPR050622">
    <property type="entry name" value="CPA3_antiporter_subunitB"/>
</dbReference>
<comment type="subcellular location">
    <subcellularLocation>
        <location evidence="1">Cell membrane</location>
        <topology evidence="1">Multi-pass membrane protein</topology>
    </subcellularLocation>
</comment>
<feature type="transmembrane region" description="Helical" evidence="7">
    <location>
        <begin position="9"/>
        <end position="30"/>
    </location>
</feature>
<dbReference type="PANTHER" id="PTHR33932:SF4">
    <property type="entry name" value="NA(+)_H(+) ANTIPORTER SUBUNIT B"/>
    <property type="match status" value="1"/>
</dbReference>
<reference evidence="9 10" key="1">
    <citation type="submission" date="2020-01" db="EMBL/GenBank/DDBJ databases">
        <title>Anaeroalcalibacter tamaniensis gen. nov., sp. nov., moderately halophilic strictly anaerobic fermenter bacterium from mud volcano of Taman peninsula.</title>
        <authorList>
            <person name="Frolova A."/>
            <person name="Merkel A.Y."/>
            <person name="Slobodkin A.I."/>
        </authorList>
    </citation>
    <scope>NUCLEOTIDE SEQUENCE [LARGE SCALE GENOMIC DNA]</scope>
    <source>
        <strain evidence="9 10">F-3ap</strain>
    </source>
</reference>
<comment type="caution">
    <text evidence="9">The sequence shown here is derived from an EMBL/GenBank/DDBJ whole genome shotgun (WGS) entry which is preliminary data.</text>
</comment>
<sequence>MAEEYRSRIISIIIGVLYPFILLFGFYIILNGHLTPGGGFQGGAILSAVLMSRYLVSPNQDIRLDSLQIVEKMAYALIVAVPLLFLLMGVGGRLDKTVYLVLMNALIGIKVSCGLSIVFFRFVFYESR</sequence>
<evidence type="ECO:0000259" key="8">
    <source>
        <dbReference type="Pfam" id="PF04039"/>
    </source>
</evidence>
<feature type="transmembrane region" description="Helical" evidence="7">
    <location>
        <begin position="98"/>
        <end position="124"/>
    </location>
</feature>
<name>A0A7X5HVX0_9FIRM</name>
<evidence type="ECO:0000256" key="2">
    <source>
        <dbReference type="ARBA" id="ARBA00009425"/>
    </source>
</evidence>
<protein>
    <submittedName>
        <fullName evidence="9">Sodium:proton antiporter</fullName>
    </submittedName>
</protein>
<feature type="domain" description="Na+/H+ antiporter MnhB subunit-related protein" evidence="8">
    <location>
        <begin position="9"/>
        <end position="117"/>
    </location>
</feature>
<evidence type="ECO:0000256" key="6">
    <source>
        <dbReference type="ARBA" id="ARBA00023136"/>
    </source>
</evidence>
<dbReference type="AlphaFoldDB" id="A0A7X5HVX0"/>
<evidence type="ECO:0000256" key="1">
    <source>
        <dbReference type="ARBA" id="ARBA00004651"/>
    </source>
</evidence>
<gene>
    <name evidence="9" type="ORF">GXN74_06660</name>
</gene>
<dbReference type="Pfam" id="PF04039">
    <property type="entry name" value="MnhB"/>
    <property type="match status" value="1"/>
</dbReference>
<evidence type="ECO:0000256" key="7">
    <source>
        <dbReference type="SAM" id="Phobius"/>
    </source>
</evidence>
<accession>A0A7X5HVX0</accession>
<evidence type="ECO:0000313" key="10">
    <source>
        <dbReference type="Proteomes" id="UP000461585"/>
    </source>
</evidence>
<keyword evidence="6 7" id="KW-0472">Membrane</keyword>
<dbReference type="RefSeq" id="WP_162370146.1">
    <property type="nucleotide sequence ID" value="NZ_JAAEEH010000014.1"/>
</dbReference>
<evidence type="ECO:0000256" key="4">
    <source>
        <dbReference type="ARBA" id="ARBA00022692"/>
    </source>
</evidence>
<keyword evidence="3" id="KW-1003">Cell membrane</keyword>
<proteinExistence type="inferred from homology"/>
<evidence type="ECO:0000256" key="3">
    <source>
        <dbReference type="ARBA" id="ARBA00022475"/>
    </source>
</evidence>
<organism evidence="9 10">
    <name type="scientific">Anaerotalea alkaliphila</name>
    <dbReference type="NCBI Taxonomy" id="2662126"/>
    <lineage>
        <taxon>Bacteria</taxon>
        <taxon>Bacillati</taxon>
        <taxon>Bacillota</taxon>
        <taxon>Clostridia</taxon>
        <taxon>Eubacteriales</taxon>
        <taxon>Anaerotalea</taxon>
    </lineage>
</organism>
<comment type="similarity">
    <text evidence="2">Belongs to the CPA3 antiporters (TC 2.A.63) subunit B family.</text>
</comment>
<keyword evidence="10" id="KW-1185">Reference proteome</keyword>
<dbReference type="InterPro" id="IPR007182">
    <property type="entry name" value="MnhB"/>
</dbReference>
<dbReference type="GO" id="GO:0005886">
    <property type="term" value="C:plasma membrane"/>
    <property type="evidence" value="ECO:0007669"/>
    <property type="project" value="UniProtKB-SubCell"/>
</dbReference>
<keyword evidence="4 7" id="KW-0812">Transmembrane</keyword>
<feature type="transmembrane region" description="Helical" evidence="7">
    <location>
        <begin position="75"/>
        <end position="92"/>
    </location>
</feature>
<feature type="transmembrane region" description="Helical" evidence="7">
    <location>
        <begin position="36"/>
        <end position="55"/>
    </location>
</feature>
<dbReference type="PANTHER" id="PTHR33932">
    <property type="entry name" value="NA(+)/H(+) ANTIPORTER SUBUNIT B"/>
    <property type="match status" value="1"/>
</dbReference>
<dbReference type="EMBL" id="JAAEEH010000014">
    <property type="protein sequence ID" value="NDL67421.1"/>
    <property type="molecule type" value="Genomic_DNA"/>
</dbReference>
<keyword evidence="5 7" id="KW-1133">Transmembrane helix</keyword>
<evidence type="ECO:0000313" key="9">
    <source>
        <dbReference type="EMBL" id="NDL67421.1"/>
    </source>
</evidence>